<dbReference type="Pfam" id="PF02826">
    <property type="entry name" value="2-Hacid_dh_C"/>
    <property type="match status" value="1"/>
</dbReference>
<protein>
    <submittedName>
        <fullName evidence="5">Hydroxyacid dehydrogenase</fullName>
    </submittedName>
</protein>
<dbReference type="GO" id="GO:0051287">
    <property type="term" value="F:NAD binding"/>
    <property type="evidence" value="ECO:0007669"/>
    <property type="project" value="InterPro"/>
</dbReference>
<gene>
    <name evidence="5" type="ORF">E1261_19135</name>
</gene>
<dbReference type="OrthoDB" id="117809at2"/>
<evidence type="ECO:0000256" key="2">
    <source>
        <dbReference type="ARBA" id="ARBA00023002"/>
    </source>
</evidence>
<organism evidence="5 6">
    <name type="scientific">Kribbella albertanoniae</name>
    <dbReference type="NCBI Taxonomy" id="1266829"/>
    <lineage>
        <taxon>Bacteria</taxon>
        <taxon>Bacillati</taxon>
        <taxon>Actinomycetota</taxon>
        <taxon>Actinomycetes</taxon>
        <taxon>Propionibacteriales</taxon>
        <taxon>Kribbellaceae</taxon>
        <taxon>Kribbella</taxon>
    </lineage>
</organism>
<evidence type="ECO:0000256" key="3">
    <source>
        <dbReference type="ARBA" id="ARBA00023027"/>
    </source>
</evidence>
<dbReference type="PROSITE" id="PS00670">
    <property type="entry name" value="D_2_HYDROXYACID_DH_2"/>
    <property type="match status" value="1"/>
</dbReference>
<feature type="domain" description="D-isomer specific 2-hydroxyacid dehydrogenase NAD-binding" evidence="4">
    <location>
        <begin position="139"/>
        <end position="302"/>
    </location>
</feature>
<dbReference type="InterPro" id="IPR050857">
    <property type="entry name" value="D-2-hydroxyacid_DH"/>
</dbReference>
<dbReference type="InterPro" id="IPR036291">
    <property type="entry name" value="NAD(P)-bd_dom_sf"/>
</dbReference>
<keyword evidence="2" id="KW-0560">Oxidoreductase</keyword>
<keyword evidence="3" id="KW-0520">NAD</keyword>
<dbReference type="InterPro" id="IPR006140">
    <property type="entry name" value="D-isomer_DH_NAD-bd"/>
</dbReference>
<keyword evidence="6" id="KW-1185">Reference proteome</keyword>
<comment type="similarity">
    <text evidence="1">Belongs to the D-isomer specific 2-hydroxyacid dehydrogenase family.</text>
</comment>
<dbReference type="GO" id="GO:0016616">
    <property type="term" value="F:oxidoreductase activity, acting on the CH-OH group of donors, NAD or NADP as acceptor"/>
    <property type="evidence" value="ECO:0007669"/>
    <property type="project" value="UniProtKB-ARBA"/>
</dbReference>
<dbReference type="PANTHER" id="PTHR42789">
    <property type="entry name" value="D-ISOMER SPECIFIC 2-HYDROXYACID DEHYDROGENASE FAMILY PROTEIN (AFU_ORTHOLOGUE AFUA_6G10090)"/>
    <property type="match status" value="1"/>
</dbReference>
<proteinExistence type="inferred from homology"/>
<name>A0A4R4PZW1_9ACTN</name>
<dbReference type="EMBL" id="SMKA01000082">
    <property type="protein sequence ID" value="TDC28181.1"/>
    <property type="molecule type" value="Genomic_DNA"/>
</dbReference>
<accession>A0A4R4PZW1</accession>
<dbReference type="RefSeq" id="WP_132408248.1">
    <property type="nucleotide sequence ID" value="NZ_SMKA01000082.1"/>
</dbReference>
<dbReference type="CDD" id="cd12167">
    <property type="entry name" value="2-Hacid_dh_8"/>
    <property type="match status" value="1"/>
</dbReference>
<dbReference type="Proteomes" id="UP000295075">
    <property type="component" value="Unassembled WGS sequence"/>
</dbReference>
<reference evidence="5 6" key="1">
    <citation type="submission" date="2019-03" db="EMBL/GenBank/DDBJ databases">
        <title>Draft genome sequences of novel Actinobacteria.</title>
        <authorList>
            <person name="Sahin N."/>
            <person name="Ay H."/>
            <person name="Saygin H."/>
        </authorList>
    </citation>
    <scope>NUCLEOTIDE SEQUENCE [LARGE SCALE GENOMIC DNA]</scope>
    <source>
        <strain evidence="5 6">JCM 30547</strain>
    </source>
</reference>
<evidence type="ECO:0000313" key="6">
    <source>
        <dbReference type="Proteomes" id="UP000295075"/>
    </source>
</evidence>
<dbReference type="AlphaFoldDB" id="A0A4R4PZW1"/>
<evidence type="ECO:0000313" key="5">
    <source>
        <dbReference type="EMBL" id="TDC28181.1"/>
    </source>
</evidence>
<evidence type="ECO:0000259" key="4">
    <source>
        <dbReference type="Pfam" id="PF02826"/>
    </source>
</evidence>
<comment type="caution">
    <text evidence="5">The sequence shown here is derived from an EMBL/GenBank/DDBJ whole genome shotgun (WGS) entry which is preliminary data.</text>
</comment>
<dbReference type="InterPro" id="IPR029753">
    <property type="entry name" value="D-isomer_DH_CS"/>
</dbReference>
<dbReference type="SUPFAM" id="SSF51735">
    <property type="entry name" value="NAD(P)-binding Rossmann-fold domains"/>
    <property type="match status" value="1"/>
</dbReference>
<dbReference type="PANTHER" id="PTHR42789:SF1">
    <property type="entry name" value="D-ISOMER SPECIFIC 2-HYDROXYACID DEHYDROGENASE FAMILY PROTEIN (AFU_ORTHOLOGUE AFUA_6G10090)"/>
    <property type="match status" value="1"/>
</dbReference>
<sequence length="342" mass="36285">MTATVTAYRREALVVMDREVFAAHFDQARLDRLASLVALPDPIWTDELDSPQARARLATAELLVTSWGAPRLTAERLAAAPRLKAVFHAAGSIRSVADNSLWSRDLVVTSAAEANAVPVAEYTLAAIIFAGKKAPFLAADASTAYQGWSRPQGFGDLSNFQRTIGVVGFSRIGRRVVDLLRTLEGATVLVADPHADPAAVAAAGAQLVDLDEVLSRSDVLSLHAPELPSTHQMIGAAELAQLPDHATVVNTARGSLVDSAALAAECRTGRLFAILDVTDPEPLPAESPLRAVPNVMVTPHIAGSLGTEIHRLTDHMLAELTRWVAGEPVRGQITADAFPLTA</sequence>
<evidence type="ECO:0000256" key="1">
    <source>
        <dbReference type="ARBA" id="ARBA00005854"/>
    </source>
</evidence>
<dbReference type="Gene3D" id="3.40.50.720">
    <property type="entry name" value="NAD(P)-binding Rossmann-like Domain"/>
    <property type="match status" value="2"/>
</dbReference>
<dbReference type="SUPFAM" id="SSF52283">
    <property type="entry name" value="Formate/glycerate dehydrogenase catalytic domain-like"/>
    <property type="match status" value="1"/>
</dbReference>